<keyword evidence="1" id="KW-0175">Coiled coil</keyword>
<reference evidence="2" key="1">
    <citation type="submission" date="2020-01" db="EMBL/GenBank/DDBJ databases">
        <authorList>
            <person name="Meier V. D."/>
            <person name="Meier V D."/>
        </authorList>
    </citation>
    <scope>NUCLEOTIDE SEQUENCE</scope>
    <source>
        <strain evidence="2">HLG_WM_MAG_03</strain>
    </source>
</reference>
<dbReference type="AlphaFoldDB" id="A0A6S6TU78"/>
<sequence>MRLTLNKSEFTTLQKLIHESNKHSKECLNTFNDEEMVLLKTISERISHDIAKPVSNKKKNATKEATQKRIQAAKNKISNAVNMMRFENKKITISSIALEAGVSYNTVKKYKDSINEI</sequence>
<organism evidence="2">
    <name type="scientific">uncultured Sulfurovum sp</name>
    <dbReference type="NCBI Taxonomy" id="269237"/>
    <lineage>
        <taxon>Bacteria</taxon>
        <taxon>Pseudomonadati</taxon>
        <taxon>Campylobacterota</taxon>
        <taxon>Epsilonproteobacteria</taxon>
        <taxon>Campylobacterales</taxon>
        <taxon>Sulfurovaceae</taxon>
        <taxon>Sulfurovum</taxon>
        <taxon>environmental samples</taxon>
    </lineage>
</organism>
<evidence type="ECO:0000256" key="1">
    <source>
        <dbReference type="SAM" id="Coils"/>
    </source>
</evidence>
<evidence type="ECO:0000313" key="2">
    <source>
        <dbReference type="EMBL" id="CAA6824292.1"/>
    </source>
</evidence>
<proteinExistence type="predicted"/>
<name>A0A6S6TU78_9BACT</name>
<accession>A0A6S6TU78</accession>
<feature type="non-terminal residue" evidence="2">
    <location>
        <position position="117"/>
    </location>
</feature>
<feature type="coiled-coil region" evidence="1">
    <location>
        <begin position="56"/>
        <end position="83"/>
    </location>
</feature>
<dbReference type="EMBL" id="CACVAR010000367">
    <property type="protein sequence ID" value="CAA6824292.1"/>
    <property type="molecule type" value="Genomic_DNA"/>
</dbReference>
<gene>
    <name evidence="2" type="ORF">HELGO_WM59381</name>
</gene>
<protein>
    <submittedName>
        <fullName evidence="2">Uncharacterized protein</fullName>
    </submittedName>
</protein>